<feature type="transmembrane region" description="Helical" evidence="1">
    <location>
        <begin position="157"/>
        <end position="176"/>
    </location>
</feature>
<dbReference type="AlphaFoldDB" id="A0A8T1W5C9"/>
<feature type="signal peptide" evidence="2">
    <location>
        <begin position="1"/>
        <end position="20"/>
    </location>
</feature>
<keyword evidence="1" id="KW-0812">Transmembrane</keyword>
<dbReference type="OrthoDB" id="197206at2759"/>
<keyword evidence="1" id="KW-0472">Membrane</keyword>
<evidence type="ECO:0000256" key="1">
    <source>
        <dbReference type="SAM" id="Phobius"/>
    </source>
</evidence>
<feature type="chain" id="PRO_5035866038" evidence="2">
    <location>
        <begin position="21"/>
        <end position="183"/>
    </location>
</feature>
<feature type="transmembrane region" description="Helical" evidence="1">
    <location>
        <begin position="76"/>
        <end position="106"/>
    </location>
</feature>
<organism evidence="3 4">
    <name type="scientific">Phytophthora pseudosyringae</name>
    <dbReference type="NCBI Taxonomy" id="221518"/>
    <lineage>
        <taxon>Eukaryota</taxon>
        <taxon>Sar</taxon>
        <taxon>Stramenopiles</taxon>
        <taxon>Oomycota</taxon>
        <taxon>Peronosporomycetes</taxon>
        <taxon>Peronosporales</taxon>
        <taxon>Peronosporaceae</taxon>
        <taxon>Phytophthora</taxon>
    </lineage>
</organism>
<keyword evidence="4" id="KW-1185">Reference proteome</keyword>
<accession>A0A8T1W5C9</accession>
<evidence type="ECO:0000256" key="2">
    <source>
        <dbReference type="SAM" id="SignalP"/>
    </source>
</evidence>
<evidence type="ECO:0000313" key="4">
    <source>
        <dbReference type="Proteomes" id="UP000694044"/>
    </source>
</evidence>
<keyword evidence="2" id="KW-0732">Signal</keyword>
<name>A0A8T1W5C9_9STRA</name>
<reference evidence="3" key="1">
    <citation type="submission" date="2021-02" db="EMBL/GenBank/DDBJ databases">
        <authorList>
            <person name="Palmer J.M."/>
        </authorList>
    </citation>
    <scope>NUCLEOTIDE SEQUENCE</scope>
    <source>
        <strain evidence="3">SCRP734</strain>
    </source>
</reference>
<keyword evidence="1" id="KW-1133">Transmembrane helix</keyword>
<comment type="caution">
    <text evidence="3">The sequence shown here is derived from an EMBL/GenBank/DDBJ whole genome shotgun (WGS) entry which is preliminary data.</text>
</comment>
<protein>
    <submittedName>
        <fullName evidence="3">Uncharacterized protein</fullName>
    </submittedName>
</protein>
<gene>
    <name evidence="3" type="ORF">PHYPSEUDO_012086</name>
</gene>
<evidence type="ECO:0000313" key="3">
    <source>
        <dbReference type="EMBL" id="KAG7388595.1"/>
    </source>
</evidence>
<sequence>MPPMLTVYAAILFFELYSYSDYTGNKGEFFGLVEHGGSATNADTCKPVQTAYNYGVSKASGLGDLLFNSMRYMFSWILPLLALLMAMAFCSSVGFDLFVVAILSVAQSAHGGHSHPRFGGPQRRGHRRVRRGAQLGELLRSAAQLRHWLGPRSATNCQGFCGAMSFLGFLVGAFLYKAKMHSM</sequence>
<proteinExistence type="predicted"/>
<dbReference type="Proteomes" id="UP000694044">
    <property type="component" value="Unassembled WGS sequence"/>
</dbReference>
<dbReference type="EMBL" id="JAGDFM010000057">
    <property type="protein sequence ID" value="KAG7388595.1"/>
    <property type="molecule type" value="Genomic_DNA"/>
</dbReference>